<gene>
    <name evidence="2" type="ORF">GTQ48_12825</name>
</gene>
<comment type="caution">
    <text evidence="2">The sequence shown here is derived from an EMBL/GenBank/DDBJ whole genome shotgun (WGS) entry which is preliminary data.</text>
</comment>
<dbReference type="SUPFAM" id="SSF63829">
    <property type="entry name" value="Calcium-dependent phosphotriesterase"/>
    <property type="match status" value="1"/>
</dbReference>
<accession>A0A6N9TGW4</accession>
<organism evidence="2 3">
    <name type="scientific">Alteromonas genovensis</name>
    <dbReference type="NCBI Taxonomy" id="471225"/>
    <lineage>
        <taxon>Bacteria</taxon>
        <taxon>Pseudomonadati</taxon>
        <taxon>Pseudomonadota</taxon>
        <taxon>Gammaproteobacteria</taxon>
        <taxon>Alteromonadales</taxon>
        <taxon>Alteromonadaceae</taxon>
        <taxon>Alteromonas/Salinimonas group</taxon>
        <taxon>Alteromonas</taxon>
    </lineage>
</organism>
<dbReference type="AlphaFoldDB" id="A0A6N9TGW4"/>
<dbReference type="EMBL" id="JAAAWO010000009">
    <property type="protein sequence ID" value="NDW16400.1"/>
    <property type="molecule type" value="Genomic_DNA"/>
</dbReference>
<dbReference type="Gene3D" id="2.120.10.30">
    <property type="entry name" value="TolB, C-terminal domain"/>
    <property type="match status" value="1"/>
</dbReference>
<evidence type="ECO:0000313" key="2">
    <source>
        <dbReference type="EMBL" id="NDW16400.1"/>
    </source>
</evidence>
<evidence type="ECO:0000313" key="3">
    <source>
        <dbReference type="Proteomes" id="UP000471381"/>
    </source>
</evidence>
<dbReference type="Proteomes" id="UP000471381">
    <property type="component" value="Unassembled WGS sequence"/>
</dbReference>
<protein>
    <submittedName>
        <fullName evidence="2">Uncharacterized protein</fullName>
    </submittedName>
</protein>
<reference evidence="2 3" key="1">
    <citation type="submission" date="2020-01" db="EMBL/GenBank/DDBJ databases">
        <title>Genomes of bacteria type strains.</title>
        <authorList>
            <person name="Chen J."/>
            <person name="Zhu S."/>
            <person name="Yang J."/>
        </authorList>
    </citation>
    <scope>NUCLEOTIDE SEQUENCE [LARGE SCALE GENOMIC DNA]</scope>
    <source>
        <strain evidence="2 3">LMG 24078</strain>
    </source>
</reference>
<evidence type="ECO:0000256" key="1">
    <source>
        <dbReference type="SAM" id="SignalP"/>
    </source>
</evidence>
<name>A0A6N9TGW4_9ALTE</name>
<dbReference type="PROSITE" id="PS51257">
    <property type="entry name" value="PROKAR_LIPOPROTEIN"/>
    <property type="match status" value="1"/>
</dbReference>
<feature type="signal peptide" evidence="1">
    <location>
        <begin position="1"/>
        <end position="21"/>
    </location>
</feature>
<dbReference type="InterPro" id="IPR011042">
    <property type="entry name" value="6-blade_b-propeller_TolB-like"/>
</dbReference>
<keyword evidence="1" id="KW-0732">Signal</keyword>
<proteinExistence type="predicted"/>
<sequence>MPSLRLAYAVSILCAVSGCMAPIPSSSMGLHIEETIILPSTLSETSGLFCADDHVLSINDSGNSPAVFKVSYSGKLKQTITLPIINNDWEAVSADSNYFYVADIGNNKGQREQVAVYKVNQQNVKDIETLSIKYAANNVNSNIPYAHDFDAEAMVKKGNELLLFSKSWSSGITHVYRINEGESLQVLTPFAAISGLPGVVTGVDYDSGKHQYVIVGYKSDPFGNFEAFIAEVSQDFTLTSIWPLEGYKQVEGVCVDKGGNYWFTEEKTETRAASLTKASVQ</sequence>
<keyword evidence="3" id="KW-1185">Reference proteome</keyword>
<feature type="chain" id="PRO_5026941158" evidence="1">
    <location>
        <begin position="22"/>
        <end position="281"/>
    </location>
</feature>